<accession>A0A7W8CTM7</accession>
<proteinExistence type="predicted"/>
<feature type="region of interest" description="Disordered" evidence="1">
    <location>
        <begin position="332"/>
        <end position="381"/>
    </location>
</feature>
<organism evidence="2 3">
    <name type="scientific">Planococcus koreensis</name>
    <dbReference type="NCBI Taxonomy" id="112331"/>
    <lineage>
        <taxon>Bacteria</taxon>
        <taxon>Bacillati</taxon>
        <taxon>Bacillota</taxon>
        <taxon>Bacilli</taxon>
        <taxon>Bacillales</taxon>
        <taxon>Caryophanaceae</taxon>
        <taxon>Planococcus</taxon>
    </lineage>
</organism>
<dbReference type="OrthoDB" id="2987669at2"/>
<dbReference type="Proteomes" id="UP000525923">
    <property type="component" value="Unassembled WGS sequence"/>
</dbReference>
<dbReference type="EMBL" id="JACHHE010000007">
    <property type="protein sequence ID" value="MBB5181126.1"/>
    <property type="molecule type" value="Genomic_DNA"/>
</dbReference>
<protein>
    <submittedName>
        <fullName evidence="2">Uncharacterized protein</fullName>
    </submittedName>
</protein>
<dbReference type="PROSITE" id="PS51257">
    <property type="entry name" value="PROKAR_LIPOPROTEIN"/>
    <property type="match status" value="1"/>
</dbReference>
<comment type="caution">
    <text evidence="2">The sequence shown here is derived from an EMBL/GenBank/DDBJ whole genome shotgun (WGS) entry which is preliminary data.</text>
</comment>
<reference evidence="2 3" key="1">
    <citation type="submission" date="2020-08" db="EMBL/GenBank/DDBJ databases">
        <title>Genomic Encyclopedia of Type Strains, Phase IV (KMG-IV): sequencing the most valuable type-strain genomes for metagenomic binning, comparative biology and taxonomic classification.</title>
        <authorList>
            <person name="Goeker M."/>
        </authorList>
    </citation>
    <scope>NUCLEOTIDE SEQUENCE [LARGE SCALE GENOMIC DNA]</scope>
    <source>
        <strain evidence="2 3">DSM 15895</strain>
    </source>
</reference>
<sequence>MKTKALLLVASALLLASCGEQETQEKEAAQEEKPLAFSINEPQKIEGVVEYDIINVSASEQIKPPNPASVTTVMEVENSDSRFLDMTVKVKNLNSADKTAPELIDVTYTIGGQEYVAFQRNEHNNASMLRDGEFTSIAPLSNAVVHYIAEVPKFEPEEEVQIKAEIGGKAYLSEFTLEDFNGTKEFISIGDTLEVPQYANLSLENMYYTERVEPPNPGSVSGIYEPEAQTNTFLVLEMKVKNLKSAGLQADSVFAAKVIYDQYYEFDGFPELISADGSNLESANITSIPSLNENTILYILEVPKELKDSEGVVSIWFNNDYYHVEVNNQVSSKQARVPEEAKSFTASGSNGDISPSDGSAPTEMDGERQSAPQGDIKKGHTQMTTEETLALISHNEGIDFSTHSYEMSFDENDYLIIDVGLGQMAVGTYKIDGDGTLLQLDVANGVYLPAEQVTNGGS</sequence>
<feature type="compositionally biased region" description="Polar residues" evidence="1">
    <location>
        <begin position="344"/>
        <end position="359"/>
    </location>
</feature>
<evidence type="ECO:0000313" key="3">
    <source>
        <dbReference type="Proteomes" id="UP000525923"/>
    </source>
</evidence>
<dbReference type="AlphaFoldDB" id="A0A7W8CTM7"/>
<keyword evidence="3" id="KW-1185">Reference proteome</keyword>
<name>A0A7W8CTM7_9BACL</name>
<dbReference type="RefSeq" id="WP_135502540.1">
    <property type="nucleotide sequence ID" value="NZ_JACHHE010000007.1"/>
</dbReference>
<gene>
    <name evidence="2" type="ORF">HNQ44_002591</name>
</gene>
<evidence type="ECO:0000256" key="1">
    <source>
        <dbReference type="SAM" id="MobiDB-lite"/>
    </source>
</evidence>
<evidence type="ECO:0000313" key="2">
    <source>
        <dbReference type="EMBL" id="MBB5181126.1"/>
    </source>
</evidence>